<dbReference type="GO" id="GO:0006082">
    <property type="term" value="P:organic acid metabolic process"/>
    <property type="evidence" value="ECO:0007669"/>
    <property type="project" value="TreeGrafter"/>
</dbReference>
<evidence type="ECO:0000256" key="3">
    <source>
        <dbReference type="ARBA" id="ARBA00004174"/>
    </source>
</evidence>
<evidence type="ECO:0000313" key="18">
    <source>
        <dbReference type="Proteomes" id="UP000094527"/>
    </source>
</evidence>
<sequence length="502" mass="57859">MFLILYYIILALVFLLLVSFIYENFIAKRNGPPGPYKFPIIGTLIQIAMINIKEPYLAFSTLGAMYGEIVSLQLGSVSAVVFNSYDVMEEYLTKPEYSDRHFSEWFAERTFNKRLGVIFGQYPEPWQELRRTCLKSLRDFGFGKKARMHSVIQSELTDIVYELRKYVKENNGIQNFDCYFTLTTLNVLWSMLAGTRYEHSDPKLLRLIKVMRDMMTSANLGNSILLAYPEWRDWFPDYTGQTLQRSVFKEMNGFFQGVIDERRGVGVYKTSPENFIDEFLHEVDARVEETDTLYTDHQLIALIGDFFLAGSETTSHTLSWSLLHLLLNPDVQKKVQSEIDSLVPKGTFPTVEHESQLHYVRATLAETHRIASVVPLMLPRTPVKDVICRNYNIPKGTYIIANIYGMHHDKSYWKDPETFRPERFLDADGKYKSDPRLRAFGFGKRVCLGEPLAAMSLIHYLTVLMQNFTLRPVPNEPLPSVDPVIGVTNGPQPFRALIECRN</sequence>
<dbReference type="AlphaFoldDB" id="A0A1D2MN52"/>
<comment type="cofactor">
    <cofactor evidence="1 14">
        <name>heme</name>
        <dbReference type="ChEBI" id="CHEBI:30413"/>
    </cofactor>
</comment>
<dbReference type="GO" id="GO:0020037">
    <property type="term" value="F:heme binding"/>
    <property type="evidence" value="ECO:0007669"/>
    <property type="project" value="InterPro"/>
</dbReference>
<name>A0A1D2MN52_ORCCI</name>
<gene>
    <name evidence="17" type="ORF">Ocin01_12435</name>
</gene>
<evidence type="ECO:0000256" key="15">
    <source>
        <dbReference type="RuleBase" id="RU000461"/>
    </source>
</evidence>
<dbReference type="EMBL" id="LJIJ01000836">
    <property type="protein sequence ID" value="ODM94255.1"/>
    <property type="molecule type" value="Genomic_DNA"/>
</dbReference>
<comment type="subcellular location">
    <subcellularLocation>
        <location evidence="4">Endoplasmic reticulum membrane</location>
        <topology evidence="4">Peripheral membrane protein</topology>
    </subcellularLocation>
    <subcellularLocation>
        <location evidence="3">Microsome membrane</location>
        <topology evidence="3">Peripheral membrane protein</topology>
    </subcellularLocation>
</comment>
<keyword evidence="16" id="KW-0812">Transmembrane</keyword>
<keyword evidence="8" id="KW-0256">Endoplasmic reticulum</keyword>
<dbReference type="FunFam" id="1.10.630.10:FF:000238">
    <property type="entry name" value="Cytochrome P450 2A6"/>
    <property type="match status" value="1"/>
</dbReference>
<proteinExistence type="inferred from homology"/>
<comment type="similarity">
    <text evidence="5 15">Belongs to the cytochrome P450 family.</text>
</comment>
<dbReference type="Proteomes" id="UP000094527">
    <property type="component" value="Unassembled WGS sequence"/>
</dbReference>
<reference evidence="17 18" key="1">
    <citation type="journal article" date="2016" name="Genome Biol. Evol.">
        <title>Gene Family Evolution Reflects Adaptation to Soil Environmental Stressors in the Genome of the Collembolan Orchesella cincta.</title>
        <authorList>
            <person name="Faddeeva-Vakhrusheva A."/>
            <person name="Derks M.F."/>
            <person name="Anvar S.Y."/>
            <person name="Agamennone V."/>
            <person name="Suring W."/>
            <person name="Smit S."/>
            <person name="van Straalen N.M."/>
            <person name="Roelofs D."/>
        </authorList>
    </citation>
    <scope>NUCLEOTIDE SEQUENCE [LARGE SCALE GENOMIC DNA]</scope>
    <source>
        <tissue evidence="17">Mixed pool</tissue>
    </source>
</reference>
<comment type="caution">
    <text evidence="17">The sequence shown here is derived from an EMBL/GenBank/DDBJ whole genome shotgun (WGS) entry which is preliminary data.</text>
</comment>
<dbReference type="GO" id="GO:0008395">
    <property type="term" value="F:steroid hydroxylase activity"/>
    <property type="evidence" value="ECO:0007669"/>
    <property type="project" value="TreeGrafter"/>
</dbReference>
<dbReference type="InterPro" id="IPR050182">
    <property type="entry name" value="Cytochrome_P450_fam2"/>
</dbReference>
<dbReference type="GO" id="GO:0006805">
    <property type="term" value="P:xenobiotic metabolic process"/>
    <property type="evidence" value="ECO:0007669"/>
    <property type="project" value="TreeGrafter"/>
</dbReference>
<keyword evidence="11 14" id="KW-0408">Iron</keyword>
<dbReference type="PANTHER" id="PTHR24300">
    <property type="entry name" value="CYTOCHROME P450 508A4-RELATED"/>
    <property type="match status" value="1"/>
</dbReference>
<keyword evidence="6 14" id="KW-0349">Heme</keyword>
<evidence type="ECO:0000256" key="2">
    <source>
        <dbReference type="ARBA" id="ARBA00003690"/>
    </source>
</evidence>
<dbReference type="STRING" id="48709.A0A1D2MN52"/>
<dbReference type="PROSITE" id="PS00086">
    <property type="entry name" value="CYTOCHROME_P450"/>
    <property type="match status" value="1"/>
</dbReference>
<comment type="function">
    <text evidence="2">May be involved in the metabolism of insect hormones and in the breakdown of synthetic insecticides.</text>
</comment>
<evidence type="ECO:0000256" key="12">
    <source>
        <dbReference type="ARBA" id="ARBA00023033"/>
    </source>
</evidence>
<dbReference type="OMA" id="WSAMRKF"/>
<dbReference type="InterPro" id="IPR002401">
    <property type="entry name" value="Cyt_P450_E_grp-I"/>
</dbReference>
<evidence type="ECO:0000256" key="16">
    <source>
        <dbReference type="SAM" id="Phobius"/>
    </source>
</evidence>
<keyword evidence="16" id="KW-1133">Transmembrane helix</keyword>
<evidence type="ECO:0000256" key="14">
    <source>
        <dbReference type="PIRSR" id="PIRSR602401-1"/>
    </source>
</evidence>
<keyword evidence="18" id="KW-1185">Reference proteome</keyword>
<keyword evidence="13 16" id="KW-0472">Membrane</keyword>
<dbReference type="GO" id="GO:0016712">
    <property type="term" value="F:oxidoreductase activity, acting on paired donors, with incorporation or reduction of molecular oxygen, reduced flavin or flavoprotein as one donor, and incorporation of one atom of oxygen"/>
    <property type="evidence" value="ECO:0007669"/>
    <property type="project" value="TreeGrafter"/>
</dbReference>
<evidence type="ECO:0000256" key="5">
    <source>
        <dbReference type="ARBA" id="ARBA00010617"/>
    </source>
</evidence>
<dbReference type="PRINTS" id="PR00385">
    <property type="entry name" value="P450"/>
</dbReference>
<dbReference type="InterPro" id="IPR017972">
    <property type="entry name" value="Cyt_P450_CS"/>
</dbReference>
<dbReference type="OrthoDB" id="3934656at2759"/>
<dbReference type="PRINTS" id="PR00463">
    <property type="entry name" value="EP450I"/>
</dbReference>
<keyword evidence="7 14" id="KW-0479">Metal-binding</keyword>
<evidence type="ECO:0000256" key="1">
    <source>
        <dbReference type="ARBA" id="ARBA00001971"/>
    </source>
</evidence>
<keyword evidence="10 15" id="KW-0560">Oxidoreductase</keyword>
<dbReference type="SUPFAM" id="SSF48264">
    <property type="entry name" value="Cytochrome P450"/>
    <property type="match status" value="1"/>
</dbReference>
<evidence type="ECO:0000256" key="6">
    <source>
        <dbReference type="ARBA" id="ARBA00022617"/>
    </source>
</evidence>
<protein>
    <submittedName>
        <fullName evidence="17">Methyl farnesoate epoxidase</fullName>
    </submittedName>
</protein>
<evidence type="ECO:0000256" key="7">
    <source>
        <dbReference type="ARBA" id="ARBA00022723"/>
    </source>
</evidence>
<evidence type="ECO:0000313" key="17">
    <source>
        <dbReference type="EMBL" id="ODM94255.1"/>
    </source>
</evidence>
<evidence type="ECO:0000256" key="8">
    <source>
        <dbReference type="ARBA" id="ARBA00022824"/>
    </source>
</evidence>
<keyword evidence="12 15" id="KW-0503">Monooxygenase</keyword>
<evidence type="ECO:0000256" key="13">
    <source>
        <dbReference type="ARBA" id="ARBA00023136"/>
    </source>
</evidence>
<dbReference type="Gene3D" id="1.10.630.10">
    <property type="entry name" value="Cytochrome P450"/>
    <property type="match status" value="1"/>
</dbReference>
<dbReference type="GO" id="GO:0005506">
    <property type="term" value="F:iron ion binding"/>
    <property type="evidence" value="ECO:0007669"/>
    <property type="project" value="InterPro"/>
</dbReference>
<keyword evidence="9" id="KW-0492">Microsome</keyword>
<evidence type="ECO:0000256" key="11">
    <source>
        <dbReference type="ARBA" id="ARBA00023004"/>
    </source>
</evidence>
<evidence type="ECO:0000256" key="10">
    <source>
        <dbReference type="ARBA" id="ARBA00023002"/>
    </source>
</evidence>
<feature type="binding site" description="axial binding residue" evidence="14">
    <location>
        <position position="447"/>
    </location>
    <ligand>
        <name>heme</name>
        <dbReference type="ChEBI" id="CHEBI:30413"/>
    </ligand>
    <ligandPart>
        <name>Fe</name>
        <dbReference type="ChEBI" id="CHEBI:18248"/>
    </ligandPart>
</feature>
<evidence type="ECO:0000256" key="4">
    <source>
        <dbReference type="ARBA" id="ARBA00004406"/>
    </source>
</evidence>
<organism evidence="17 18">
    <name type="scientific">Orchesella cincta</name>
    <name type="common">Springtail</name>
    <name type="synonym">Podura cincta</name>
    <dbReference type="NCBI Taxonomy" id="48709"/>
    <lineage>
        <taxon>Eukaryota</taxon>
        <taxon>Metazoa</taxon>
        <taxon>Ecdysozoa</taxon>
        <taxon>Arthropoda</taxon>
        <taxon>Hexapoda</taxon>
        <taxon>Collembola</taxon>
        <taxon>Entomobryomorpha</taxon>
        <taxon>Entomobryoidea</taxon>
        <taxon>Orchesellidae</taxon>
        <taxon>Orchesellinae</taxon>
        <taxon>Orchesella</taxon>
    </lineage>
</organism>
<evidence type="ECO:0000256" key="9">
    <source>
        <dbReference type="ARBA" id="ARBA00022848"/>
    </source>
</evidence>
<accession>A0A1D2MN52</accession>
<dbReference type="GO" id="GO:0005789">
    <property type="term" value="C:endoplasmic reticulum membrane"/>
    <property type="evidence" value="ECO:0007669"/>
    <property type="project" value="UniProtKB-SubCell"/>
</dbReference>
<dbReference type="PANTHER" id="PTHR24300:SF376">
    <property type="entry name" value="CYTOCHROME P450 15A1"/>
    <property type="match status" value="1"/>
</dbReference>
<dbReference type="InterPro" id="IPR001128">
    <property type="entry name" value="Cyt_P450"/>
</dbReference>
<feature type="transmembrane region" description="Helical" evidence="16">
    <location>
        <begin position="6"/>
        <end position="27"/>
    </location>
</feature>
<dbReference type="Pfam" id="PF00067">
    <property type="entry name" value="p450"/>
    <property type="match status" value="1"/>
</dbReference>
<dbReference type="InterPro" id="IPR036396">
    <property type="entry name" value="Cyt_P450_sf"/>
</dbReference>